<comment type="caution">
    <text evidence="18">The sequence shown here is derived from an EMBL/GenBank/DDBJ whole genome shotgun (WGS) entry which is preliminary data.</text>
</comment>
<dbReference type="InterPro" id="IPR007644">
    <property type="entry name" value="RNA_pol_bsu_protrusion"/>
</dbReference>
<dbReference type="GO" id="GO:0005634">
    <property type="term" value="C:nucleus"/>
    <property type="evidence" value="ECO:0007669"/>
    <property type="project" value="UniProtKB-SubCell"/>
</dbReference>
<evidence type="ECO:0000259" key="14">
    <source>
        <dbReference type="Pfam" id="PF04560"/>
    </source>
</evidence>
<dbReference type="AlphaFoldDB" id="A0ABD3S6I6"/>
<dbReference type="GO" id="GO:0008270">
    <property type="term" value="F:zinc ion binding"/>
    <property type="evidence" value="ECO:0007669"/>
    <property type="project" value="UniProtKB-KW"/>
</dbReference>
<accession>A0ABD3S6I6</accession>
<feature type="domain" description="DNA-directed RNA polymerase I subunit RPA2" evidence="17">
    <location>
        <begin position="500"/>
        <end position="534"/>
    </location>
</feature>
<name>A0ABD3S6I6_9LAMI</name>
<organism evidence="18 19">
    <name type="scientific">Penstemon smallii</name>
    <dbReference type="NCBI Taxonomy" id="265156"/>
    <lineage>
        <taxon>Eukaryota</taxon>
        <taxon>Viridiplantae</taxon>
        <taxon>Streptophyta</taxon>
        <taxon>Embryophyta</taxon>
        <taxon>Tracheophyta</taxon>
        <taxon>Spermatophyta</taxon>
        <taxon>Magnoliopsida</taxon>
        <taxon>eudicotyledons</taxon>
        <taxon>Gunneridae</taxon>
        <taxon>Pentapetalae</taxon>
        <taxon>asterids</taxon>
        <taxon>lamiids</taxon>
        <taxon>Lamiales</taxon>
        <taxon>Plantaginaceae</taxon>
        <taxon>Cheloneae</taxon>
        <taxon>Penstemon</taxon>
    </lineage>
</organism>
<keyword evidence="7" id="KW-0479">Metal-binding</keyword>
<dbReference type="InterPro" id="IPR009674">
    <property type="entry name" value="Rpa2_dom_4"/>
</dbReference>
<evidence type="ECO:0000313" key="18">
    <source>
        <dbReference type="EMBL" id="KAL3820061.1"/>
    </source>
</evidence>
<sequence>MTRDWLQRLEEKKDYKELQDLVKHHIDSFHYMVDHGLNLMLSKIKPVEVFNSTSRLRNILSIILNPFILSFGNIKLGYPSKKKRTSINHVFSCRRAKLTYDANFEVQIKIQFNGEDVVQKMHNFGKLPIIYFIVHGLERVITLNTPMSVVGNSFCEQGEGYTNKAVVIRCVREDQTSVKATLYYFNNGSYVLPVGIILKALTEATDFDFEPSLTGCYDKNYNGKGSVAIQLFGERAIVILEELRALSLFTCDQCLEHIGKEFQTLMTGLEGKSYSDVAKAVREDYIFVHLDHYRDKFNLLIFMLQKLYSMVDKKSVPDEPYVVQNQEVLLPGDLMTIYLKEKFQGWLLRLKRHLQNKEDVKKAIAETSPKYIGLALENMLKTGNLRTKSTLDLNQRAGMTVHAERENFMRFLSHLRAVHRGDSYRGLHKRRARQLFPESWGFLCPVHTPPGESCGLLCHMTSYSRITSYYDSKEIEKDFVKVQKTILQVLSHSGMTLSTSKLIPEDLEVGYVPLRENGANPGLYLFTSASRFIRPVRNITIPLEEKNNIELIGQFEQVYMEIRCPDGGNGGRQAGFPATHEEIHPTGILSVVASLTPWSNHNPSLQNTYQCQIAKQTFEFSCQAAINNLADRKLYHLQTPQIPLVRTKTYEKYHIDDHPQGTNAIVAVIAYSGYDMKNAITLNKSSVDRGMFRGCIYQMETIKWLNTYQKSNQFQSEFCRSNRDKSSRGTIDFDGLPFVGQVRSTGTVDSTTHQPTQGRNQAAPVRFGEMERDTLLAHGAAYLLHDRLHTSSDYHIADVCSLCGSILTASCSRYKLTRKARKYTYLRETLANQLPPLRDLQKKVTCVACNTSKGMETIAKPYVFRYLAAELAAMGVKMNLQLKRDL</sequence>
<dbReference type="Gene3D" id="3.90.1110.10">
    <property type="entry name" value="RNA polymerase Rpb2, domain 2"/>
    <property type="match status" value="1"/>
</dbReference>
<dbReference type="EMBL" id="JBJXBP010000007">
    <property type="protein sequence ID" value="KAL3820061.1"/>
    <property type="molecule type" value="Genomic_DNA"/>
</dbReference>
<keyword evidence="19" id="KW-1185">Reference proteome</keyword>
<comment type="subcellular location">
    <subcellularLocation>
        <location evidence="1">Nucleus</location>
    </subcellularLocation>
</comment>
<feature type="domain" description="RNA polymerase Rpb2" evidence="14">
    <location>
        <begin position="766"/>
        <end position="882"/>
    </location>
</feature>
<dbReference type="GO" id="GO:0003899">
    <property type="term" value="F:DNA-directed RNA polymerase activity"/>
    <property type="evidence" value="ECO:0007669"/>
    <property type="project" value="UniProtKB-EC"/>
</dbReference>
<evidence type="ECO:0000259" key="13">
    <source>
        <dbReference type="Pfam" id="PF00562"/>
    </source>
</evidence>
<evidence type="ECO:0000256" key="9">
    <source>
        <dbReference type="ARBA" id="ARBA00022833"/>
    </source>
</evidence>
<dbReference type="PANTHER" id="PTHR20856">
    <property type="entry name" value="DNA-DIRECTED RNA POLYMERASE I SUBUNIT 2"/>
    <property type="match status" value="1"/>
</dbReference>
<gene>
    <name evidence="18" type="ORF">ACJIZ3_005966</name>
</gene>
<evidence type="ECO:0000256" key="6">
    <source>
        <dbReference type="ARBA" id="ARBA00022695"/>
    </source>
</evidence>
<keyword evidence="8" id="KW-0863">Zinc-finger</keyword>
<evidence type="ECO:0000259" key="16">
    <source>
        <dbReference type="Pfam" id="PF04565"/>
    </source>
</evidence>
<protein>
    <recommendedName>
        <fullName evidence="3">DNA-directed RNA polymerase</fullName>
        <ecNumber evidence="3">2.7.7.6</ecNumber>
    </recommendedName>
</protein>
<dbReference type="InterPro" id="IPR007641">
    <property type="entry name" value="RNA_pol_Rpb2_7"/>
</dbReference>
<evidence type="ECO:0000256" key="1">
    <source>
        <dbReference type="ARBA" id="ARBA00004123"/>
    </source>
</evidence>
<evidence type="ECO:0000256" key="2">
    <source>
        <dbReference type="ARBA" id="ARBA00006835"/>
    </source>
</evidence>
<dbReference type="SUPFAM" id="SSF64484">
    <property type="entry name" value="beta and beta-prime subunits of DNA dependent RNA-polymerase"/>
    <property type="match status" value="1"/>
</dbReference>
<dbReference type="InterPro" id="IPR007645">
    <property type="entry name" value="RNA_pol_Rpb2_3"/>
</dbReference>
<dbReference type="Gene3D" id="3.90.1800.10">
    <property type="entry name" value="RNA polymerase alpha subunit dimerisation domain"/>
    <property type="match status" value="1"/>
</dbReference>
<comment type="similarity">
    <text evidence="2 12">Belongs to the RNA polymerase beta chain family.</text>
</comment>
<dbReference type="Pfam" id="PF06883">
    <property type="entry name" value="RNA_pol_Rpa2_4"/>
    <property type="match status" value="1"/>
</dbReference>
<dbReference type="InterPro" id="IPR037034">
    <property type="entry name" value="RNA_pol_Rpb2_2_sf"/>
</dbReference>
<dbReference type="InterPro" id="IPR015712">
    <property type="entry name" value="DNA-dir_RNA_pol_su2"/>
</dbReference>
<dbReference type="Proteomes" id="UP001634393">
    <property type="component" value="Unassembled WGS sequence"/>
</dbReference>
<evidence type="ECO:0000259" key="15">
    <source>
        <dbReference type="Pfam" id="PF04563"/>
    </source>
</evidence>
<dbReference type="Gene3D" id="3.90.1100.10">
    <property type="match status" value="2"/>
</dbReference>
<dbReference type="EC" id="2.7.7.6" evidence="3"/>
<evidence type="ECO:0000256" key="10">
    <source>
        <dbReference type="ARBA" id="ARBA00023163"/>
    </source>
</evidence>
<dbReference type="Pfam" id="PF04565">
    <property type="entry name" value="RNA_pol_Rpb2_3"/>
    <property type="match status" value="1"/>
</dbReference>
<evidence type="ECO:0000256" key="11">
    <source>
        <dbReference type="ARBA" id="ARBA00023242"/>
    </source>
</evidence>
<keyword evidence="9" id="KW-0862">Zinc</keyword>
<keyword evidence="6" id="KW-0548">Nucleotidyltransferase</keyword>
<dbReference type="FunFam" id="3.90.1800.10:FF:000004">
    <property type="entry name" value="DNA-directed RNA polymerase subunit beta"/>
    <property type="match status" value="1"/>
</dbReference>
<dbReference type="Pfam" id="PF04560">
    <property type="entry name" value="RNA_pol_Rpb2_7"/>
    <property type="match status" value="1"/>
</dbReference>
<evidence type="ECO:0000256" key="5">
    <source>
        <dbReference type="ARBA" id="ARBA00022679"/>
    </source>
</evidence>
<evidence type="ECO:0000256" key="8">
    <source>
        <dbReference type="ARBA" id="ARBA00022771"/>
    </source>
</evidence>
<evidence type="ECO:0000256" key="7">
    <source>
        <dbReference type="ARBA" id="ARBA00022723"/>
    </source>
</evidence>
<proteinExistence type="inferred from homology"/>
<dbReference type="Gene3D" id="2.40.270.10">
    <property type="entry name" value="DNA-directed RNA polymerase, subunit 2, domain 6"/>
    <property type="match status" value="1"/>
</dbReference>
<feature type="domain" description="RNA polymerase beta subunit protrusion" evidence="15">
    <location>
        <begin position="21"/>
        <end position="129"/>
    </location>
</feature>
<evidence type="ECO:0000313" key="19">
    <source>
        <dbReference type="Proteomes" id="UP001634393"/>
    </source>
</evidence>
<dbReference type="Pfam" id="PF00562">
    <property type="entry name" value="RNA_pol_Rpb2_6"/>
    <property type="match status" value="1"/>
</dbReference>
<evidence type="ECO:0000256" key="12">
    <source>
        <dbReference type="RuleBase" id="RU000434"/>
    </source>
</evidence>
<dbReference type="Pfam" id="PF04563">
    <property type="entry name" value="RNA_pol_Rpb2_1"/>
    <property type="match status" value="1"/>
</dbReference>
<dbReference type="InterPro" id="IPR007120">
    <property type="entry name" value="DNA-dir_RNAP_su2_dom"/>
</dbReference>
<reference evidence="18 19" key="1">
    <citation type="submission" date="2024-12" db="EMBL/GenBank/DDBJ databases">
        <title>The unique morphological basis and parallel evolutionary history of personate flowers in Penstemon.</title>
        <authorList>
            <person name="Depatie T.H."/>
            <person name="Wessinger C.A."/>
        </authorList>
    </citation>
    <scope>NUCLEOTIDE SEQUENCE [LARGE SCALE GENOMIC DNA]</scope>
    <source>
        <strain evidence="18">WTNN_2</strain>
        <tissue evidence="18">Leaf</tissue>
    </source>
</reference>
<keyword evidence="4" id="KW-0240">DNA-directed RNA polymerase</keyword>
<feature type="domain" description="DNA-directed RNA polymerase subunit 2 hybrid-binding" evidence="13">
    <location>
        <begin position="592"/>
        <end position="741"/>
    </location>
</feature>
<keyword evidence="10" id="KW-0804">Transcription</keyword>
<keyword evidence="5" id="KW-0808">Transferase</keyword>
<evidence type="ECO:0000256" key="3">
    <source>
        <dbReference type="ARBA" id="ARBA00012418"/>
    </source>
</evidence>
<evidence type="ECO:0000259" key="17">
    <source>
        <dbReference type="Pfam" id="PF06883"/>
    </source>
</evidence>
<keyword evidence="11" id="KW-0539">Nucleus</keyword>
<evidence type="ECO:0000256" key="4">
    <source>
        <dbReference type="ARBA" id="ARBA00022478"/>
    </source>
</evidence>
<dbReference type="InterPro" id="IPR037033">
    <property type="entry name" value="DNA-dir_RNAP_su2_hyb_sf"/>
</dbReference>
<feature type="domain" description="RNA polymerase Rpb2" evidence="16">
    <location>
        <begin position="403"/>
        <end position="466"/>
    </location>
</feature>
<dbReference type="GO" id="GO:0000428">
    <property type="term" value="C:DNA-directed RNA polymerase complex"/>
    <property type="evidence" value="ECO:0007669"/>
    <property type="project" value="UniProtKB-KW"/>
</dbReference>